<evidence type="ECO:0008006" key="3">
    <source>
        <dbReference type="Google" id="ProtNLM"/>
    </source>
</evidence>
<dbReference type="RefSeq" id="WP_071744668.1">
    <property type="nucleotide sequence ID" value="NZ_MACH01000054.1"/>
</dbReference>
<comment type="caution">
    <text evidence="1">The sequence shown here is derived from an EMBL/GenBank/DDBJ whole genome shotgun (WGS) entry which is preliminary data.</text>
</comment>
<protein>
    <recommendedName>
        <fullName evidence="3">Exosporium protein ExsF</fullName>
    </recommendedName>
</protein>
<gene>
    <name evidence="1" type="ORF">BAQ49_25030</name>
</gene>
<accession>A0AA44KXT6</accession>
<sequence>MFSSDCEFTKIDCEAKPASTLTAFGFAFNASTPQFASLFTPLLLPSVSPNPDITVPVINDTVSIGDGIRIQRAGIYQISYTLTISLDNSNAIPEAARFFLSLDTPDNIIPGSGTAVRSNVIDTGEVDVSSGIILINLNPGNLIQIVPVQLLGSVDVRAAALTVVQIG</sequence>
<dbReference type="Proteomes" id="UP000183185">
    <property type="component" value="Unassembled WGS sequence"/>
</dbReference>
<dbReference type="EMBL" id="MACH01000054">
    <property type="protein sequence ID" value="OJE49094.1"/>
    <property type="molecule type" value="Genomic_DNA"/>
</dbReference>
<proteinExistence type="predicted"/>
<organism evidence="1 2">
    <name type="scientific">Bacillus proteolyticus</name>
    <dbReference type="NCBI Taxonomy" id="2026192"/>
    <lineage>
        <taxon>Bacteria</taxon>
        <taxon>Bacillati</taxon>
        <taxon>Bacillota</taxon>
        <taxon>Bacilli</taxon>
        <taxon>Bacillales</taxon>
        <taxon>Bacillaceae</taxon>
        <taxon>Bacillus</taxon>
        <taxon>Bacillus cereus group</taxon>
    </lineage>
</organism>
<reference evidence="1 2" key="1">
    <citation type="submission" date="2016-06" db="EMBL/GenBank/DDBJ databases">
        <title>First insights into the genetic diversity and population structure of in the Bacillus cereus group bacteria from diverse marine environments.</title>
        <authorList>
            <person name="Liu Y."/>
            <person name="Lai Q."/>
            <person name="Shao Z."/>
        </authorList>
    </citation>
    <scope>NUCLEOTIDE SEQUENCE [LARGE SCALE GENOMIC DNA]</scope>
    <source>
        <strain evidence="1 2">TD42</strain>
    </source>
</reference>
<dbReference type="AlphaFoldDB" id="A0AA44KXT6"/>
<evidence type="ECO:0000313" key="1">
    <source>
        <dbReference type="EMBL" id="OJE49094.1"/>
    </source>
</evidence>
<name>A0AA44KXT6_9BACI</name>
<evidence type="ECO:0000313" key="2">
    <source>
        <dbReference type="Proteomes" id="UP000183185"/>
    </source>
</evidence>